<dbReference type="Proteomes" id="UP000814128">
    <property type="component" value="Unassembled WGS sequence"/>
</dbReference>
<reference evidence="1" key="2">
    <citation type="journal article" date="2022" name="New Phytol.">
        <title>Evolutionary transition to the ectomycorrhizal habit in the genomes of a hyperdiverse lineage of mushroom-forming fungi.</title>
        <authorList>
            <person name="Looney B."/>
            <person name="Miyauchi S."/>
            <person name="Morin E."/>
            <person name="Drula E."/>
            <person name="Courty P.E."/>
            <person name="Kohler A."/>
            <person name="Kuo A."/>
            <person name="LaButti K."/>
            <person name="Pangilinan J."/>
            <person name="Lipzen A."/>
            <person name="Riley R."/>
            <person name="Andreopoulos W."/>
            <person name="He G."/>
            <person name="Johnson J."/>
            <person name="Nolan M."/>
            <person name="Tritt A."/>
            <person name="Barry K.W."/>
            <person name="Grigoriev I.V."/>
            <person name="Nagy L.G."/>
            <person name="Hibbett D."/>
            <person name="Henrissat B."/>
            <person name="Matheny P.B."/>
            <person name="Labbe J."/>
            <person name="Martin F.M."/>
        </authorList>
    </citation>
    <scope>NUCLEOTIDE SEQUENCE</scope>
    <source>
        <strain evidence="1">EC-137</strain>
    </source>
</reference>
<proteinExistence type="predicted"/>
<evidence type="ECO:0000313" key="1">
    <source>
        <dbReference type="EMBL" id="KAI0027942.1"/>
    </source>
</evidence>
<keyword evidence="2" id="KW-1185">Reference proteome</keyword>
<accession>A0ACB8Q886</accession>
<evidence type="ECO:0000313" key="2">
    <source>
        <dbReference type="Proteomes" id="UP000814128"/>
    </source>
</evidence>
<organism evidence="1 2">
    <name type="scientific">Vararia minispora EC-137</name>
    <dbReference type="NCBI Taxonomy" id="1314806"/>
    <lineage>
        <taxon>Eukaryota</taxon>
        <taxon>Fungi</taxon>
        <taxon>Dikarya</taxon>
        <taxon>Basidiomycota</taxon>
        <taxon>Agaricomycotina</taxon>
        <taxon>Agaricomycetes</taxon>
        <taxon>Russulales</taxon>
        <taxon>Lachnocladiaceae</taxon>
        <taxon>Vararia</taxon>
    </lineage>
</organism>
<name>A0ACB8Q886_9AGAM</name>
<sequence length="138" mass="14905">MQTAIQKTFLSSPLFAVIGASKDQTKWGTKVLQWYQQRGLPVTPIHPKEAELEGLATVRDIAELPEPTRTSVSVITPPVITLGILQKAKDAGIPALWLQPGVADDAVITFVQENGMEDRVIYGGPCILVQGDGIRSSL</sequence>
<gene>
    <name evidence="1" type="ORF">K488DRAFT_60026</name>
</gene>
<dbReference type="EMBL" id="MU273815">
    <property type="protein sequence ID" value="KAI0027942.1"/>
    <property type="molecule type" value="Genomic_DNA"/>
</dbReference>
<protein>
    <submittedName>
        <fullName evidence="1">NAD-P-binding protein</fullName>
    </submittedName>
</protein>
<comment type="caution">
    <text evidence="1">The sequence shown here is derived from an EMBL/GenBank/DDBJ whole genome shotgun (WGS) entry which is preliminary data.</text>
</comment>
<reference evidence="1" key="1">
    <citation type="submission" date="2021-02" db="EMBL/GenBank/DDBJ databases">
        <authorList>
            <consortium name="DOE Joint Genome Institute"/>
            <person name="Ahrendt S."/>
            <person name="Looney B.P."/>
            <person name="Miyauchi S."/>
            <person name="Morin E."/>
            <person name="Drula E."/>
            <person name="Courty P.E."/>
            <person name="Chicoki N."/>
            <person name="Fauchery L."/>
            <person name="Kohler A."/>
            <person name="Kuo A."/>
            <person name="Labutti K."/>
            <person name="Pangilinan J."/>
            <person name="Lipzen A."/>
            <person name="Riley R."/>
            <person name="Andreopoulos W."/>
            <person name="He G."/>
            <person name="Johnson J."/>
            <person name="Barry K.W."/>
            <person name="Grigoriev I.V."/>
            <person name="Nagy L."/>
            <person name="Hibbett D."/>
            <person name="Henrissat B."/>
            <person name="Matheny P.B."/>
            <person name="Labbe J."/>
            <person name="Martin F."/>
        </authorList>
    </citation>
    <scope>NUCLEOTIDE SEQUENCE</scope>
    <source>
        <strain evidence="1">EC-137</strain>
    </source>
</reference>